<dbReference type="PANTHER" id="PTHR43877">
    <property type="entry name" value="AMINOALKYLPHOSPHONATE N-ACETYLTRANSFERASE-RELATED-RELATED"/>
    <property type="match status" value="1"/>
</dbReference>
<name>A0ABT6CU49_9MICC</name>
<dbReference type="SUPFAM" id="SSF55729">
    <property type="entry name" value="Acyl-CoA N-acyltransferases (Nat)"/>
    <property type="match status" value="1"/>
</dbReference>
<dbReference type="InterPro" id="IPR016181">
    <property type="entry name" value="Acyl_CoA_acyltransferase"/>
</dbReference>
<keyword evidence="2" id="KW-0012">Acyltransferase</keyword>
<dbReference type="Proteomes" id="UP001220456">
    <property type="component" value="Unassembled WGS sequence"/>
</dbReference>
<evidence type="ECO:0000313" key="4">
    <source>
        <dbReference type="EMBL" id="MDF9277593.1"/>
    </source>
</evidence>
<proteinExistence type="predicted"/>
<dbReference type="CDD" id="cd04301">
    <property type="entry name" value="NAT_SF"/>
    <property type="match status" value="1"/>
</dbReference>
<dbReference type="InterPro" id="IPR000182">
    <property type="entry name" value="GNAT_dom"/>
</dbReference>
<evidence type="ECO:0000256" key="1">
    <source>
        <dbReference type="ARBA" id="ARBA00022679"/>
    </source>
</evidence>
<dbReference type="EMBL" id="JAROKN010000013">
    <property type="protein sequence ID" value="MDF9277593.1"/>
    <property type="molecule type" value="Genomic_DNA"/>
</dbReference>
<dbReference type="RefSeq" id="WP_277358125.1">
    <property type="nucleotide sequence ID" value="NZ_JAROKN010000013.1"/>
</dbReference>
<dbReference type="InterPro" id="IPR050832">
    <property type="entry name" value="Bact_Acetyltransf"/>
</dbReference>
<keyword evidence="1" id="KW-0808">Transferase</keyword>
<accession>A0ABT6CU49</accession>
<evidence type="ECO:0000256" key="2">
    <source>
        <dbReference type="ARBA" id="ARBA00023315"/>
    </source>
</evidence>
<sequence length="161" mass="17343">MSTNEAVPNGISIVSIPYNSPDAAALVEGLQDEYVQIYGSRDDSPVDADQFAPPQGGFAVGYFDGTPIAIGGWRLHDDGRAELKRMYVAEAHRGNGYSRAMLQWLERSAAAAGIGMMVLETNQQHAAALNLYWSAGYEPVSAFGIYADDPGSVYLGRDLTH</sequence>
<comment type="caution">
    <text evidence="4">The sequence shown here is derived from an EMBL/GenBank/DDBJ whole genome shotgun (WGS) entry which is preliminary data.</text>
</comment>
<dbReference type="PROSITE" id="PS51186">
    <property type="entry name" value="GNAT"/>
    <property type="match status" value="1"/>
</dbReference>
<reference evidence="4 5" key="1">
    <citation type="journal article" date="2023" name="Int. J. Syst. Evol. Microbiol.">
        <title>Arthrobacter vasquezii sp. nov., isolated from a soil sample from Union Glacier, Antarctica.</title>
        <authorList>
            <person name="Valenzuela-Ibaceta F."/>
            <person name="Carrasco V."/>
            <person name="Lagos-Moraga S."/>
            <person name="Dietz-Vargas C."/>
            <person name="Navarro C.A."/>
            <person name="Perez-Donoso J.M."/>
        </authorList>
    </citation>
    <scope>NUCLEOTIDE SEQUENCE [LARGE SCALE GENOMIC DNA]</scope>
    <source>
        <strain evidence="4 5">EH-1B-1</strain>
    </source>
</reference>
<organism evidence="4 5">
    <name type="scientific">Arthrobacter vasquezii</name>
    <dbReference type="NCBI Taxonomy" id="2977629"/>
    <lineage>
        <taxon>Bacteria</taxon>
        <taxon>Bacillati</taxon>
        <taxon>Actinomycetota</taxon>
        <taxon>Actinomycetes</taxon>
        <taxon>Micrococcales</taxon>
        <taxon>Micrococcaceae</taxon>
        <taxon>Arthrobacter</taxon>
    </lineage>
</organism>
<dbReference type="Pfam" id="PF00583">
    <property type="entry name" value="Acetyltransf_1"/>
    <property type="match status" value="1"/>
</dbReference>
<dbReference type="PANTHER" id="PTHR43877:SF2">
    <property type="entry name" value="AMINOALKYLPHOSPHONATE N-ACETYLTRANSFERASE-RELATED"/>
    <property type="match status" value="1"/>
</dbReference>
<feature type="domain" description="N-acetyltransferase" evidence="3">
    <location>
        <begin position="13"/>
        <end position="160"/>
    </location>
</feature>
<gene>
    <name evidence="4" type="ORF">P4U43_07305</name>
</gene>
<dbReference type="Gene3D" id="3.40.630.30">
    <property type="match status" value="1"/>
</dbReference>
<evidence type="ECO:0000259" key="3">
    <source>
        <dbReference type="PROSITE" id="PS51186"/>
    </source>
</evidence>
<keyword evidence="5" id="KW-1185">Reference proteome</keyword>
<evidence type="ECO:0000313" key="5">
    <source>
        <dbReference type="Proteomes" id="UP001220456"/>
    </source>
</evidence>
<protein>
    <submittedName>
        <fullName evidence="4">GNAT family N-acetyltransferase</fullName>
    </submittedName>
</protein>